<proteinExistence type="predicted"/>
<dbReference type="InterPro" id="IPR001387">
    <property type="entry name" value="Cro/C1-type_HTH"/>
</dbReference>
<feature type="domain" description="HTH cro/C1-type" evidence="1">
    <location>
        <begin position="9"/>
        <end position="63"/>
    </location>
</feature>
<dbReference type="Gene3D" id="1.10.260.40">
    <property type="entry name" value="lambda repressor-like DNA-binding domains"/>
    <property type="match status" value="1"/>
</dbReference>
<dbReference type="SUPFAM" id="SSF47413">
    <property type="entry name" value="lambda repressor-like DNA-binding domains"/>
    <property type="match status" value="1"/>
</dbReference>
<evidence type="ECO:0000259" key="1">
    <source>
        <dbReference type="PROSITE" id="PS50943"/>
    </source>
</evidence>
<evidence type="ECO:0000313" key="3">
    <source>
        <dbReference type="Proteomes" id="UP000235036"/>
    </source>
</evidence>
<dbReference type="AlphaFoldDB" id="A0A2N6JUW3"/>
<dbReference type="GO" id="GO:0003677">
    <property type="term" value="F:DNA binding"/>
    <property type="evidence" value="ECO:0007669"/>
    <property type="project" value="InterPro"/>
</dbReference>
<name>A0A2N6JUW3_FISMU</name>
<dbReference type="Pfam" id="PF01381">
    <property type="entry name" value="HTH_3"/>
    <property type="match status" value="1"/>
</dbReference>
<dbReference type="EMBL" id="NRQW01000694">
    <property type="protein sequence ID" value="PLZ82328.1"/>
    <property type="molecule type" value="Genomic_DNA"/>
</dbReference>
<sequence>MRKLFADNLRKAPQGRGISQEKLAEMAGLRRTYIGSVDRGERNISIDNIERIATALGLKIVLL</sequence>
<gene>
    <name evidence="2" type="ORF">CEN44_27865</name>
</gene>
<evidence type="ECO:0000313" key="2">
    <source>
        <dbReference type="EMBL" id="PLZ82328.1"/>
    </source>
</evidence>
<dbReference type="RefSeq" id="WP_016866382.1">
    <property type="nucleotide sequence ID" value="NZ_CAWNVR010000117.1"/>
</dbReference>
<dbReference type="SMART" id="SM00530">
    <property type="entry name" value="HTH_XRE"/>
    <property type="match status" value="1"/>
</dbReference>
<dbReference type="CDD" id="cd00093">
    <property type="entry name" value="HTH_XRE"/>
    <property type="match status" value="1"/>
</dbReference>
<dbReference type="Proteomes" id="UP000235036">
    <property type="component" value="Unassembled WGS sequence"/>
</dbReference>
<dbReference type="InterPro" id="IPR010982">
    <property type="entry name" value="Lambda_DNA-bd_dom_sf"/>
</dbReference>
<accession>A0A2N6JUW3</accession>
<organism evidence="2 3">
    <name type="scientific">Fischerella muscicola CCMEE 5323</name>
    <dbReference type="NCBI Taxonomy" id="2019572"/>
    <lineage>
        <taxon>Bacteria</taxon>
        <taxon>Bacillati</taxon>
        <taxon>Cyanobacteriota</taxon>
        <taxon>Cyanophyceae</taxon>
        <taxon>Nostocales</taxon>
        <taxon>Hapalosiphonaceae</taxon>
        <taxon>Fischerella</taxon>
    </lineage>
</organism>
<comment type="caution">
    <text evidence="2">The sequence shown here is derived from an EMBL/GenBank/DDBJ whole genome shotgun (WGS) entry which is preliminary data.</text>
</comment>
<reference evidence="2 3" key="1">
    <citation type="submission" date="2017-08" db="EMBL/GenBank/DDBJ databases">
        <title>Genomes of Fischerella (Mastigocladus) sp. strains.</title>
        <authorList>
            <person name="Miller S.R."/>
        </authorList>
    </citation>
    <scope>NUCLEOTIDE SEQUENCE [LARGE SCALE GENOMIC DNA]</scope>
    <source>
        <strain evidence="2 3">CCMEE 5323</strain>
    </source>
</reference>
<dbReference type="PROSITE" id="PS50943">
    <property type="entry name" value="HTH_CROC1"/>
    <property type="match status" value="1"/>
</dbReference>
<keyword evidence="3" id="KW-1185">Reference proteome</keyword>
<protein>
    <submittedName>
        <fullName evidence="2">XRE family transcriptional regulator</fullName>
    </submittedName>
</protein>